<dbReference type="CDD" id="cd00201">
    <property type="entry name" value="WW"/>
    <property type="match status" value="1"/>
</dbReference>
<dbReference type="InterPro" id="IPR036020">
    <property type="entry name" value="WW_dom_sf"/>
</dbReference>
<dbReference type="PROSITE" id="PS50020">
    <property type="entry name" value="WW_DOMAIN_2"/>
    <property type="match status" value="1"/>
</dbReference>
<name>L1J8Q1_GUITC</name>
<reference evidence="8 10" key="1">
    <citation type="journal article" date="2012" name="Nature">
        <title>Algal genomes reveal evolutionary mosaicism and the fate of nucleomorphs.</title>
        <authorList>
            <consortium name="DOE Joint Genome Institute"/>
            <person name="Curtis B.A."/>
            <person name="Tanifuji G."/>
            <person name="Burki F."/>
            <person name="Gruber A."/>
            <person name="Irimia M."/>
            <person name="Maruyama S."/>
            <person name="Arias M.C."/>
            <person name="Ball S.G."/>
            <person name="Gile G.H."/>
            <person name="Hirakawa Y."/>
            <person name="Hopkins J.F."/>
            <person name="Kuo A."/>
            <person name="Rensing S.A."/>
            <person name="Schmutz J."/>
            <person name="Symeonidi A."/>
            <person name="Elias M."/>
            <person name="Eveleigh R.J."/>
            <person name="Herman E.K."/>
            <person name="Klute M.J."/>
            <person name="Nakayama T."/>
            <person name="Obornik M."/>
            <person name="Reyes-Prieto A."/>
            <person name="Armbrust E.V."/>
            <person name="Aves S.J."/>
            <person name="Beiko R.G."/>
            <person name="Coutinho P."/>
            <person name="Dacks J.B."/>
            <person name="Durnford D.G."/>
            <person name="Fast N.M."/>
            <person name="Green B.R."/>
            <person name="Grisdale C.J."/>
            <person name="Hempel F."/>
            <person name="Henrissat B."/>
            <person name="Hoppner M.P."/>
            <person name="Ishida K."/>
            <person name="Kim E."/>
            <person name="Koreny L."/>
            <person name="Kroth P.G."/>
            <person name="Liu Y."/>
            <person name="Malik S.B."/>
            <person name="Maier U.G."/>
            <person name="McRose D."/>
            <person name="Mock T."/>
            <person name="Neilson J.A."/>
            <person name="Onodera N.T."/>
            <person name="Poole A.M."/>
            <person name="Pritham E.J."/>
            <person name="Richards T.A."/>
            <person name="Rocap G."/>
            <person name="Roy S.W."/>
            <person name="Sarai C."/>
            <person name="Schaack S."/>
            <person name="Shirato S."/>
            <person name="Slamovits C.H."/>
            <person name="Spencer D.F."/>
            <person name="Suzuki S."/>
            <person name="Worden A.Z."/>
            <person name="Zauner S."/>
            <person name="Barry K."/>
            <person name="Bell C."/>
            <person name="Bharti A.K."/>
            <person name="Crow J.A."/>
            <person name="Grimwood J."/>
            <person name="Kramer R."/>
            <person name="Lindquist E."/>
            <person name="Lucas S."/>
            <person name="Salamov A."/>
            <person name="McFadden G.I."/>
            <person name="Lane C.E."/>
            <person name="Keeling P.J."/>
            <person name="Gray M.W."/>
            <person name="Grigoriev I.V."/>
            <person name="Archibald J.M."/>
        </authorList>
    </citation>
    <scope>NUCLEOTIDE SEQUENCE</scope>
    <source>
        <strain evidence="8 10">CCMP2712</strain>
    </source>
</reference>
<feature type="transmembrane region" description="Helical" evidence="5">
    <location>
        <begin position="395"/>
        <end position="417"/>
    </location>
</feature>
<dbReference type="SMART" id="SM00326">
    <property type="entry name" value="SH3"/>
    <property type="match status" value="1"/>
</dbReference>
<dbReference type="InterPro" id="IPR036034">
    <property type="entry name" value="PDZ_sf"/>
</dbReference>
<feature type="region of interest" description="Disordered" evidence="4">
    <location>
        <begin position="1523"/>
        <end position="1545"/>
    </location>
</feature>
<dbReference type="Gene3D" id="2.30.42.10">
    <property type="match status" value="1"/>
</dbReference>
<evidence type="ECO:0000256" key="5">
    <source>
        <dbReference type="SAM" id="Phobius"/>
    </source>
</evidence>
<feature type="transmembrane region" description="Helical" evidence="5">
    <location>
        <begin position="624"/>
        <end position="642"/>
    </location>
</feature>
<evidence type="ECO:0000259" key="7">
    <source>
        <dbReference type="PROSITE" id="PS50020"/>
    </source>
</evidence>
<dbReference type="SUPFAM" id="SSF50044">
    <property type="entry name" value="SH3-domain"/>
    <property type="match status" value="1"/>
</dbReference>
<dbReference type="PROSITE" id="PS01159">
    <property type="entry name" value="WW_DOMAIN_1"/>
    <property type="match status" value="1"/>
</dbReference>
<feature type="domain" description="WW" evidence="7">
    <location>
        <begin position="906"/>
        <end position="939"/>
    </location>
</feature>
<feature type="transmembrane region" description="Helical" evidence="5">
    <location>
        <begin position="206"/>
        <end position="229"/>
    </location>
</feature>
<dbReference type="PaxDb" id="55529-EKX44445"/>
<feature type="coiled-coil region" evidence="3">
    <location>
        <begin position="1358"/>
        <end position="1385"/>
    </location>
</feature>
<feature type="transmembrane region" description="Helical" evidence="5">
    <location>
        <begin position="570"/>
        <end position="591"/>
    </location>
</feature>
<keyword evidence="10" id="KW-1185">Reference proteome</keyword>
<feature type="transmembrane region" description="Helical" evidence="5">
    <location>
        <begin position="679"/>
        <end position="696"/>
    </location>
</feature>
<evidence type="ECO:0000313" key="8">
    <source>
        <dbReference type="EMBL" id="EKX44445.1"/>
    </source>
</evidence>
<evidence type="ECO:0000256" key="3">
    <source>
        <dbReference type="SAM" id="Coils"/>
    </source>
</evidence>
<proteinExistence type="predicted"/>
<keyword evidence="5" id="KW-0812">Transmembrane</keyword>
<dbReference type="Gene3D" id="2.20.70.10">
    <property type="match status" value="1"/>
</dbReference>
<evidence type="ECO:0000313" key="9">
    <source>
        <dbReference type="EnsemblProtists" id="EKX44445"/>
    </source>
</evidence>
<dbReference type="KEGG" id="gtt:GUITHDRAFT_139697"/>
<accession>L1J8Q1</accession>
<dbReference type="SMART" id="SM00456">
    <property type="entry name" value="WW"/>
    <property type="match status" value="1"/>
</dbReference>
<feature type="transmembrane region" description="Helical" evidence="5">
    <location>
        <begin position="72"/>
        <end position="95"/>
    </location>
</feature>
<evidence type="ECO:0000256" key="4">
    <source>
        <dbReference type="SAM" id="MobiDB-lite"/>
    </source>
</evidence>
<reference evidence="10" key="2">
    <citation type="submission" date="2012-11" db="EMBL/GenBank/DDBJ databases">
        <authorList>
            <person name="Kuo A."/>
            <person name="Curtis B.A."/>
            <person name="Tanifuji G."/>
            <person name="Burki F."/>
            <person name="Gruber A."/>
            <person name="Irimia M."/>
            <person name="Maruyama S."/>
            <person name="Arias M.C."/>
            <person name="Ball S.G."/>
            <person name="Gile G.H."/>
            <person name="Hirakawa Y."/>
            <person name="Hopkins J.F."/>
            <person name="Rensing S.A."/>
            <person name="Schmutz J."/>
            <person name="Symeonidi A."/>
            <person name="Elias M."/>
            <person name="Eveleigh R.J."/>
            <person name="Herman E.K."/>
            <person name="Klute M.J."/>
            <person name="Nakayama T."/>
            <person name="Obornik M."/>
            <person name="Reyes-Prieto A."/>
            <person name="Armbrust E.V."/>
            <person name="Aves S.J."/>
            <person name="Beiko R.G."/>
            <person name="Coutinho P."/>
            <person name="Dacks J.B."/>
            <person name="Durnford D.G."/>
            <person name="Fast N.M."/>
            <person name="Green B.R."/>
            <person name="Grisdale C."/>
            <person name="Hempe F."/>
            <person name="Henrissat B."/>
            <person name="Hoppner M.P."/>
            <person name="Ishida K.-I."/>
            <person name="Kim E."/>
            <person name="Koreny L."/>
            <person name="Kroth P.G."/>
            <person name="Liu Y."/>
            <person name="Malik S.-B."/>
            <person name="Maier U.G."/>
            <person name="McRose D."/>
            <person name="Mock T."/>
            <person name="Neilson J.A."/>
            <person name="Onodera N.T."/>
            <person name="Poole A.M."/>
            <person name="Pritham E.J."/>
            <person name="Richards T.A."/>
            <person name="Rocap G."/>
            <person name="Roy S.W."/>
            <person name="Sarai C."/>
            <person name="Schaack S."/>
            <person name="Shirato S."/>
            <person name="Slamovits C.H."/>
            <person name="Spencer D.F."/>
            <person name="Suzuki S."/>
            <person name="Worden A.Z."/>
            <person name="Zauner S."/>
            <person name="Barry K."/>
            <person name="Bell C."/>
            <person name="Bharti A.K."/>
            <person name="Crow J.A."/>
            <person name="Grimwood J."/>
            <person name="Kramer R."/>
            <person name="Lindquist E."/>
            <person name="Lucas S."/>
            <person name="Salamov A."/>
            <person name="McFadden G.I."/>
            <person name="Lane C.E."/>
            <person name="Keeling P.J."/>
            <person name="Gray M.W."/>
            <person name="Grigoriev I.V."/>
            <person name="Archibald J.M."/>
        </authorList>
    </citation>
    <scope>NUCLEOTIDE SEQUENCE</scope>
    <source>
        <strain evidence="10">CCMP2712</strain>
    </source>
</reference>
<feature type="domain" description="SH3" evidence="6">
    <location>
        <begin position="1276"/>
        <end position="1341"/>
    </location>
</feature>
<organism evidence="8">
    <name type="scientific">Guillardia theta (strain CCMP2712)</name>
    <name type="common">Cryptophyte</name>
    <dbReference type="NCBI Taxonomy" id="905079"/>
    <lineage>
        <taxon>Eukaryota</taxon>
        <taxon>Cryptophyceae</taxon>
        <taxon>Pyrenomonadales</taxon>
        <taxon>Geminigeraceae</taxon>
        <taxon>Guillardia</taxon>
    </lineage>
</organism>
<sequence>MAVRDAGHSIEIEVEGQQADPDFIQTPARTDFKPGFSNLYMHTSGDFLQRNTAERRVYRINPWLILFSHEPLSALLTLRPVQIILIVVGVLWIILESITLHGIESSGYFSLIPTKGGPSEFLLQDYLQNSHVACSWELSLQLATRYIAAIAVMVSGFLASWSRFHRTKQVLIFVGLLDGLLNLIIFFQMVSEGYKETAIGGSRHEFIVYAITDLFLFPVPLLFNELYVIEQVFLAHLAMLGSALGGGRVRYESICMMAATALFMVHRELTRSRTLSEAMHSSSVFEKEWEEVKGSQSMFRLTEALRIVRGWGPYGPTFILPSSDSSPTPGESEIDKEIEVSASKSEDAVAIFKGLYPGNILDDYLFSSSHGVVDVATSTIMYSSTPIRSASYKPFFQLILFMVSGAFAFSIASGSWVRTYSILANGEIGARQYRLDVNADPSIALSSPSRSLLHRSFAMTKDSCRRFYPSAVSVSNSSVFYTYDKVTRGNGWQLDLSATLSVLPFNPYNFSLYRLNEGSDLQHIADQDWSMVYSFSCADHAAISFCHSPAGMQDGRTISFDLREPWTENMIFVIFTFQAGFCFLGGVFAVLRKSKIVKFCIASPFHIVGFAELVVALPLSSQSILGNLNLVWGIADLSYGMTLQFKEQYSLHVLPLYVIYTTIFNVCISSSWFQTPFDISYIPFTSYVLGAIWLYFRLKRDYLYRKAVQQVEPDRLKYDACWSRYVSLESCREQLARIKRLCHPEVSSRKVEQKSRRDLMPLRKDLGIFDPLITCYRDPGAWSFLPSRFGGMEYMRIGDVGQGCHINRGAMRIFALLVGAAMADAFAPSLLSAQNPAQIYHSKCLAASAPQARQSMASQTRMSLFQDCGRRVIAGFLGATTFVLPATADAFTAPSYAAQYLISVDTTLPNGWATASTSDGKVYYYNVDTKQTQWEKPTDTVVSFDFNPTIPVDRVTVREQPKLEGGCGETDYRSNSVECGAPAKIPVQDVAEKSISTIEGLAKGDVKQKAQAANERLRMLEAAEMKALSKSELFQKLESRTKAGPKLVFSVLTVVQDPARMAERKKQIDEITQKNDEGSMKAPWASEDDPLPTGEKIKIPAAVTRAADVVVLSGVIGGIYLNRDKIFKIYESLNKLMEDMASPQCGVGLVLREVSGVIEVEEVVPGGAAHRSGQVSVRDVIRSVDSVYVGVKYGKPLEQVRPLIIGQIGTSVRFRISREGREFDCDIVRQPTGYTPLSAAPSPKSSVAPQQLLDVNVKITTAKVEEAVPSASPAPAEVRHSKGIYSVKLQHEAKMPHELTLFPGDIVEVVRKHKTGWWEGVAARSGEKGWFPSHVLCTNLGNVQLNVNDKRGVKDGNISILQDEIEHLKHTVAEQESAMQRLSLRCREFSQLSKDASSVLGEMQDAIRSLKMKKLNRTNSGYASSLQALTIDSSYSTRRSQSDNAISGSEESTQQLKARLDQCENRLARSEDQIAKLEKEKAELEAKLVNSTKAHQEAEHEKKKLKQELDLILSDPELYFAGKSKLQSQGHEEEDVEDFDPEENE</sequence>
<dbReference type="Pfam" id="PF00018">
    <property type="entry name" value="SH3_1"/>
    <property type="match status" value="1"/>
</dbReference>
<evidence type="ECO:0000256" key="1">
    <source>
        <dbReference type="ARBA" id="ARBA00022443"/>
    </source>
</evidence>
<keyword evidence="5" id="KW-0472">Membrane</keyword>
<dbReference type="InterPro" id="IPR001478">
    <property type="entry name" value="PDZ"/>
</dbReference>
<dbReference type="InterPro" id="IPR001452">
    <property type="entry name" value="SH3_domain"/>
</dbReference>
<protein>
    <recommendedName>
        <fullName evidence="11">WW domain-containing protein</fullName>
    </recommendedName>
</protein>
<feature type="compositionally biased region" description="Acidic residues" evidence="4">
    <location>
        <begin position="1532"/>
        <end position="1545"/>
    </location>
</feature>
<keyword evidence="3" id="KW-0175">Coiled coil</keyword>
<dbReference type="InterPro" id="IPR001202">
    <property type="entry name" value="WW_dom"/>
</dbReference>
<feature type="transmembrane region" description="Helical" evidence="5">
    <location>
        <begin position="146"/>
        <end position="164"/>
    </location>
</feature>
<keyword evidence="1 2" id="KW-0728">SH3 domain</keyword>
<dbReference type="Pfam" id="PF00397">
    <property type="entry name" value="WW"/>
    <property type="match status" value="1"/>
</dbReference>
<gene>
    <name evidence="8" type="ORF">GUITHDRAFT_139697</name>
</gene>
<dbReference type="SUPFAM" id="SSF51045">
    <property type="entry name" value="WW domain"/>
    <property type="match status" value="1"/>
</dbReference>
<evidence type="ECO:0000259" key="6">
    <source>
        <dbReference type="PROSITE" id="PS50002"/>
    </source>
</evidence>
<dbReference type="OrthoDB" id="10255964at2759"/>
<feature type="transmembrane region" description="Helical" evidence="5">
    <location>
        <begin position="170"/>
        <end position="194"/>
    </location>
</feature>
<feature type="transmembrane region" description="Helical" evidence="5">
    <location>
        <begin position="654"/>
        <end position="673"/>
    </location>
</feature>
<feature type="coiled-coil region" evidence="3">
    <location>
        <begin position="1446"/>
        <end position="1515"/>
    </location>
</feature>
<keyword evidence="5" id="KW-1133">Transmembrane helix</keyword>
<dbReference type="HOGENOM" id="CLU_246653_0_0_1"/>
<dbReference type="SUPFAM" id="SSF50156">
    <property type="entry name" value="PDZ domain-like"/>
    <property type="match status" value="1"/>
</dbReference>
<dbReference type="Proteomes" id="UP000011087">
    <property type="component" value="Unassembled WGS sequence"/>
</dbReference>
<dbReference type="EnsemblProtists" id="EKX44445">
    <property type="protein sequence ID" value="EKX44445"/>
    <property type="gene ID" value="GUITHDRAFT_139697"/>
</dbReference>
<evidence type="ECO:0000313" key="10">
    <source>
        <dbReference type="Proteomes" id="UP000011087"/>
    </source>
</evidence>
<reference evidence="9" key="3">
    <citation type="submission" date="2015-06" db="UniProtKB">
        <authorList>
            <consortium name="EnsemblProtists"/>
        </authorList>
    </citation>
    <scope>IDENTIFICATION</scope>
</reference>
<dbReference type="PROSITE" id="PS50002">
    <property type="entry name" value="SH3"/>
    <property type="match status" value="1"/>
</dbReference>
<dbReference type="GeneID" id="17301209"/>
<dbReference type="Gene3D" id="2.30.30.40">
    <property type="entry name" value="SH3 Domains"/>
    <property type="match status" value="1"/>
</dbReference>
<dbReference type="SMART" id="SM00228">
    <property type="entry name" value="PDZ"/>
    <property type="match status" value="1"/>
</dbReference>
<evidence type="ECO:0000256" key="2">
    <source>
        <dbReference type="PROSITE-ProRule" id="PRU00192"/>
    </source>
</evidence>
<dbReference type="EMBL" id="JH993004">
    <property type="protein sequence ID" value="EKX44445.1"/>
    <property type="molecule type" value="Genomic_DNA"/>
</dbReference>
<evidence type="ECO:0008006" key="11">
    <source>
        <dbReference type="Google" id="ProtNLM"/>
    </source>
</evidence>
<dbReference type="RefSeq" id="XP_005831425.1">
    <property type="nucleotide sequence ID" value="XM_005831368.1"/>
</dbReference>
<dbReference type="STRING" id="905079.L1J8Q1"/>
<dbReference type="InterPro" id="IPR036028">
    <property type="entry name" value="SH3-like_dom_sf"/>
</dbReference>